<dbReference type="PROSITE" id="PS50819">
    <property type="entry name" value="INTEIN_ENDONUCLEASE"/>
    <property type="match status" value="1"/>
</dbReference>
<feature type="domain" description="DOD-type homing endonuclease" evidence="2">
    <location>
        <begin position="273"/>
        <end position="394"/>
    </location>
</feature>
<dbReference type="SUPFAM" id="SSF51294">
    <property type="entry name" value="Hedgehog/intein (Hint) domain"/>
    <property type="match status" value="1"/>
</dbReference>
<organism evidence="3 4">
    <name type="scientific">Mycolicibacter algericus</name>
    <name type="common">Mycobacterium algericum</name>
    <dbReference type="NCBI Taxonomy" id="1288388"/>
    <lineage>
        <taxon>Bacteria</taxon>
        <taxon>Bacillati</taxon>
        <taxon>Actinomycetota</taxon>
        <taxon>Actinomycetes</taxon>
        <taxon>Mycobacteriales</taxon>
        <taxon>Mycobacteriaceae</taxon>
        <taxon>Mycolicibacter</taxon>
    </lineage>
</organism>
<dbReference type="InterPro" id="IPR027434">
    <property type="entry name" value="Homing_endonucl"/>
</dbReference>
<name>A0A7I9Y3X3_MYCAL</name>
<proteinExistence type="predicted"/>
<dbReference type="InterPro" id="IPR004042">
    <property type="entry name" value="Intein_endonuc_central"/>
</dbReference>
<evidence type="ECO:0000256" key="1">
    <source>
        <dbReference type="SAM" id="MobiDB-lite"/>
    </source>
</evidence>
<dbReference type="InterPro" id="IPR004860">
    <property type="entry name" value="LAGLIDADG_dom"/>
</dbReference>
<dbReference type="InterPro" id="IPR036844">
    <property type="entry name" value="Hint_dom_sf"/>
</dbReference>
<reference evidence="3 4" key="1">
    <citation type="journal article" date="2019" name="Emerg. Microbes Infect.">
        <title>Comprehensive subspecies identification of 175 nontuberculous mycobacteria species based on 7547 genomic profiles.</title>
        <authorList>
            <person name="Matsumoto Y."/>
            <person name="Kinjo T."/>
            <person name="Motooka D."/>
            <person name="Nabeya D."/>
            <person name="Jung N."/>
            <person name="Uechi K."/>
            <person name="Horii T."/>
            <person name="Iida T."/>
            <person name="Fujita J."/>
            <person name="Nakamura S."/>
        </authorList>
    </citation>
    <scope>NUCLEOTIDE SEQUENCE [LARGE SCALE GENOMIC DNA]</scope>
    <source>
        <strain evidence="3 4">JCM 30723</strain>
    </source>
</reference>
<comment type="caution">
    <text evidence="3">The sequence shown here is derived from an EMBL/GenBank/DDBJ whole genome shotgun (WGS) entry which is preliminary data.</text>
</comment>
<dbReference type="SUPFAM" id="SSF55608">
    <property type="entry name" value="Homing endonucleases"/>
    <property type="match status" value="1"/>
</dbReference>
<gene>
    <name evidence="3" type="ORF">MALGJ_00450</name>
</gene>
<dbReference type="Pfam" id="PF14528">
    <property type="entry name" value="LAGLIDADG_3"/>
    <property type="match status" value="1"/>
</dbReference>
<evidence type="ECO:0000313" key="3">
    <source>
        <dbReference type="EMBL" id="GFG83369.1"/>
    </source>
</evidence>
<feature type="region of interest" description="Disordered" evidence="1">
    <location>
        <begin position="529"/>
        <end position="629"/>
    </location>
</feature>
<evidence type="ECO:0000313" key="4">
    <source>
        <dbReference type="Proteomes" id="UP000465305"/>
    </source>
</evidence>
<protein>
    <recommendedName>
        <fullName evidence="2">DOD-type homing endonuclease domain-containing protein</fullName>
    </recommendedName>
</protein>
<dbReference type="AlphaFoldDB" id="A0A7I9Y3X3"/>
<feature type="region of interest" description="Disordered" evidence="1">
    <location>
        <begin position="1"/>
        <end position="20"/>
    </location>
</feature>
<sequence length="629" mass="70242">MSAPTTSQAFLFGNDDTPDDTDNELLGDLKSLIRNHDAARPRSQQKTLGPSEVGHPCVRKLAQGLMQIDRINPTGDVLPSYVGTAVHAQLEQAVALDNGRIIAEHLLDTTSRCTWLDGKPIGRWISERRVTIRPDLAGSCDLYDTWNNTVLDLKGLALGTPIPTPTGWTTMGDLAVGDQVIDAAGKPCTVTETSPVYTDRDCYRITFEDGVSVISDHIHQWVVQFGKNSRTRIMTAPEIAAQLRDYRGQLRIRIANTAALELPDANLPIEPYVLGAWLGDGESDSGRIGKPEPELFDNIAAAGSELGEWQNVRGGPFRRRIVGLTAALRASGLIGDKHVPPQYFRASRAQRLALLQGMMDTDGTWNRKRKQAVFTTTSKQLAHDAAELIASLGWKPRIWEHQARGFGVTTTAYPVTFVTYGDNPFRLTRKAEQVWTAGTTRAKRRIITAVERTLTIPTRCITVDSEDSTFLCTEAMIPTHNCPGTTKMTEYRKHGPSEVYRLSTHLYGRGYRNAGFDVQHVGIWFLPRAPTRHQPPVDRTLQRHAGRRDPRPHRQRPGTDPRLRRRTASRTLGVVPENPRQLPVLPVVDGEPEPSEPRGLYRRLDLDKRRVPRRKQCTAMEQRNKGKTK</sequence>
<dbReference type="GO" id="GO:0004519">
    <property type="term" value="F:endonuclease activity"/>
    <property type="evidence" value="ECO:0007669"/>
    <property type="project" value="InterPro"/>
</dbReference>
<evidence type="ECO:0000259" key="2">
    <source>
        <dbReference type="PROSITE" id="PS50819"/>
    </source>
</evidence>
<dbReference type="RefSeq" id="WP_163762281.1">
    <property type="nucleotide sequence ID" value="NZ_BLKY01000001.1"/>
</dbReference>
<feature type="compositionally biased region" description="Basic residues" evidence="1">
    <location>
        <begin position="542"/>
        <end position="556"/>
    </location>
</feature>
<dbReference type="Gene3D" id="3.10.28.10">
    <property type="entry name" value="Homing endonucleases"/>
    <property type="match status" value="1"/>
</dbReference>
<dbReference type="EMBL" id="BLKY01000001">
    <property type="protein sequence ID" value="GFG83369.1"/>
    <property type="molecule type" value="Genomic_DNA"/>
</dbReference>
<accession>A0A7I9Y3X3</accession>
<dbReference type="Proteomes" id="UP000465305">
    <property type="component" value="Unassembled WGS sequence"/>
</dbReference>